<organism evidence="6 7">
    <name type="scientific">Anopheles maculatus</name>
    <dbReference type="NCBI Taxonomy" id="74869"/>
    <lineage>
        <taxon>Eukaryota</taxon>
        <taxon>Metazoa</taxon>
        <taxon>Ecdysozoa</taxon>
        <taxon>Arthropoda</taxon>
        <taxon>Hexapoda</taxon>
        <taxon>Insecta</taxon>
        <taxon>Pterygota</taxon>
        <taxon>Neoptera</taxon>
        <taxon>Endopterygota</taxon>
        <taxon>Diptera</taxon>
        <taxon>Nematocera</taxon>
        <taxon>Culicoidea</taxon>
        <taxon>Culicidae</taxon>
        <taxon>Anophelinae</taxon>
        <taxon>Anopheles</taxon>
        <taxon>Anopheles maculatus group</taxon>
    </lineage>
</organism>
<evidence type="ECO:0000256" key="3">
    <source>
        <dbReference type="ARBA" id="ARBA00022490"/>
    </source>
</evidence>
<proteinExistence type="predicted"/>
<evidence type="ECO:0000256" key="4">
    <source>
        <dbReference type="ARBA" id="ARBA00023242"/>
    </source>
</evidence>
<reference evidence="7" key="1">
    <citation type="submission" date="2013-09" db="EMBL/GenBank/DDBJ databases">
        <title>The Genome Sequence of Anopheles maculatus species B.</title>
        <authorList>
            <consortium name="The Broad Institute Genomics Platform"/>
            <person name="Neafsey D.E."/>
            <person name="Besansky N."/>
            <person name="Howell P."/>
            <person name="Walton C."/>
            <person name="Young S.K."/>
            <person name="Zeng Q."/>
            <person name="Gargeya S."/>
            <person name="Fitzgerald M."/>
            <person name="Haas B."/>
            <person name="Abouelleil A."/>
            <person name="Allen A.W."/>
            <person name="Alvarado L."/>
            <person name="Arachchi H.M."/>
            <person name="Berlin A.M."/>
            <person name="Chapman S.B."/>
            <person name="Gainer-Dewar J."/>
            <person name="Goldberg J."/>
            <person name="Griggs A."/>
            <person name="Gujja S."/>
            <person name="Hansen M."/>
            <person name="Howarth C."/>
            <person name="Imamovic A."/>
            <person name="Ireland A."/>
            <person name="Larimer J."/>
            <person name="McCowan C."/>
            <person name="Murphy C."/>
            <person name="Pearson M."/>
            <person name="Poon T.W."/>
            <person name="Priest M."/>
            <person name="Roberts A."/>
            <person name="Saif S."/>
            <person name="Shea T."/>
            <person name="Sisk P."/>
            <person name="Sykes S."/>
            <person name="Wortman J."/>
            <person name="Nusbaum C."/>
            <person name="Birren B."/>
        </authorList>
    </citation>
    <scope>NUCLEOTIDE SEQUENCE [LARGE SCALE GENOMIC DNA]</scope>
    <source>
        <strain evidence="7">maculatus3</strain>
    </source>
</reference>
<dbReference type="EnsemblMetazoa" id="AMAM002807-RA">
    <property type="protein sequence ID" value="AMAM002807-PA"/>
    <property type="gene ID" value="AMAM002807"/>
</dbReference>
<evidence type="ECO:0000313" key="6">
    <source>
        <dbReference type="EnsemblMetazoa" id="AMAM002807-PA"/>
    </source>
</evidence>
<name>A0A182SAB3_9DIPT</name>
<evidence type="ECO:0000256" key="2">
    <source>
        <dbReference type="ARBA" id="ARBA00004496"/>
    </source>
</evidence>
<evidence type="ECO:0000256" key="5">
    <source>
        <dbReference type="ARBA" id="ARBA00023480"/>
    </source>
</evidence>
<dbReference type="InterPro" id="IPR029404">
    <property type="entry name" value="CDIN1"/>
</dbReference>
<dbReference type="AlphaFoldDB" id="A0A182SAB3"/>
<protein>
    <recommendedName>
        <fullName evidence="5">CDAN1-interacting nuclease 1</fullName>
    </recommendedName>
</protein>
<dbReference type="PANTHER" id="PTHR31661:SF1">
    <property type="entry name" value="CDAN1-INTERACTING NUCLEASE 1"/>
    <property type="match status" value="1"/>
</dbReference>
<dbReference type="Proteomes" id="UP000075901">
    <property type="component" value="Unassembled WGS sequence"/>
</dbReference>
<evidence type="ECO:0000256" key="1">
    <source>
        <dbReference type="ARBA" id="ARBA00004123"/>
    </source>
</evidence>
<accession>A0A182SAB3</accession>
<keyword evidence="3" id="KW-0963">Cytoplasm</keyword>
<dbReference type="GO" id="GO:0005634">
    <property type="term" value="C:nucleus"/>
    <property type="evidence" value="ECO:0007669"/>
    <property type="project" value="UniProtKB-SubCell"/>
</dbReference>
<evidence type="ECO:0000313" key="7">
    <source>
        <dbReference type="Proteomes" id="UP000075901"/>
    </source>
</evidence>
<dbReference type="Pfam" id="PF14811">
    <property type="entry name" value="TPD"/>
    <property type="match status" value="1"/>
</dbReference>
<dbReference type="GO" id="GO:0005737">
    <property type="term" value="C:cytoplasm"/>
    <property type="evidence" value="ECO:0007669"/>
    <property type="project" value="UniProtKB-SubCell"/>
</dbReference>
<keyword evidence="7" id="KW-1185">Reference proteome</keyword>
<reference evidence="6" key="2">
    <citation type="submission" date="2020-05" db="UniProtKB">
        <authorList>
            <consortium name="EnsemblMetazoa"/>
        </authorList>
    </citation>
    <scope>IDENTIFICATION</scope>
    <source>
        <strain evidence="6">maculatus3</strain>
    </source>
</reference>
<dbReference type="PANTHER" id="PTHR31661">
    <property type="entry name" value="SIMILAR TO CDNA SEQUENCE BC052040"/>
    <property type="match status" value="1"/>
</dbReference>
<comment type="subcellular location">
    <subcellularLocation>
        <location evidence="2">Cytoplasm</location>
    </subcellularLocation>
    <subcellularLocation>
        <location evidence="1">Nucleus</location>
    </subcellularLocation>
</comment>
<dbReference type="VEuPathDB" id="VectorBase:AMAM002807"/>
<sequence>MVVISVARFTEIQTFIRNYNGLFVNCNLELEAKFPEYSPDTLGSIVAKEVIQRVKSNHYNLTAKAGSMVEQFKTIAKQTSTAHDILQKMAIEWRVPSTVLYKRNAHDILQKMAIEWRVPSTVLCRIFLTKFYPDALKLEINEMLRMPDLISDSLLALNVSYCLYSEIMDGPITDLVRRFIGVEYEVRLKKMAREAGMVFYDEGDLRRTGYDKTPDLKMAVPFMYRGQVINWIESKASFGDMDSHKRYVKDQLSSYGNRFGPGIVIYWFGYVESIAECPENGNYVIVTDGFPGKDEMEFLTFNLPVLEEEEQKKHGDGS</sequence>
<keyword evidence="4" id="KW-0539">Nucleus</keyword>